<sequence length="484" mass="48470">MALPRCGVVGAARWAVGDPERAVRGWLVVMGLAVLFGTLVRPFGVAGRFGPPGALLALVAGALATAGGARLRHLATLAWGGGLAALGGLVTPGGAPAAAVVAMVGLVLGLDLLPAHVRRYQEESARGYRPAAALTIVAGTSGRSVVRSVGLLLLTAAGLAVTGAPALPGVAVGTAVVAVVAMLTATVAVPAALVLGDRCRRSAPRRAPRRAESSRASRLHRAVLGRVTDRAPAGLVLTAGVLALLAGALTRAASGAPWPWSAGGAVLLVLTAAGAALALRSWVLGPLVVLSLALVVCVTWAVLDDLAPAFVAPAGQGPPAGRWAPVAAWPVLSALVLPRYVRAAGRIRENRRLGMPAGAAAQDGCRRAGFPLAALAAVLVGAGWLPAAGPMAQLRAAAVVAAVSAVAVELLVGMVALPAWCAWRGTHGDCGESGSGPADLLGRITGRPAAPRPDRLLTGRTQPEYPVRGPAAVLSRSSVPRQRA</sequence>
<keyword evidence="4" id="KW-1185">Reference proteome</keyword>
<comment type="caution">
    <text evidence="3">The sequence shown here is derived from an EMBL/GenBank/DDBJ whole genome shotgun (WGS) entry which is preliminary data.</text>
</comment>
<evidence type="ECO:0000313" key="3">
    <source>
        <dbReference type="EMBL" id="MBL1089502.1"/>
    </source>
</evidence>
<name>A0ABS1MP46_9ACTN</name>
<keyword evidence="2" id="KW-1133">Transmembrane helix</keyword>
<keyword evidence="2" id="KW-0472">Membrane</keyword>
<feature type="transmembrane region" description="Helical" evidence="2">
    <location>
        <begin position="23"/>
        <end position="43"/>
    </location>
</feature>
<feature type="compositionally biased region" description="Polar residues" evidence="1">
    <location>
        <begin position="475"/>
        <end position="484"/>
    </location>
</feature>
<protein>
    <recommendedName>
        <fullName evidence="5">Membrane transport protein MMPL domain-containing protein</fullName>
    </recommendedName>
</protein>
<gene>
    <name evidence="3" type="ORF">JK360_08830</name>
</gene>
<evidence type="ECO:0000256" key="2">
    <source>
        <dbReference type="SAM" id="Phobius"/>
    </source>
</evidence>
<keyword evidence="2" id="KW-0812">Transmembrane</keyword>
<evidence type="ECO:0000256" key="1">
    <source>
        <dbReference type="SAM" id="MobiDB-lite"/>
    </source>
</evidence>
<feature type="region of interest" description="Disordered" evidence="1">
    <location>
        <begin position="432"/>
        <end position="484"/>
    </location>
</feature>
<dbReference type="EMBL" id="JAERRI010000004">
    <property type="protein sequence ID" value="MBL1089502.1"/>
    <property type="molecule type" value="Genomic_DNA"/>
</dbReference>
<feature type="transmembrane region" description="Helical" evidence="2">
    <location>
        <begin position="49"/>
        <end position="67"/>
    </location>
</feature>
<proteinExistence type="predicted"/>
<dbReference type="SUPFAM" id="SSF82866">
    <property type="entry name" value="Multidrug efflux transporter AcrB transmembrane domain"/>
    <property type="match status" value="1"/>
</dbReference>
<feature type="transmembrane region" description="Helical" evidence="2">
    <location>
        <begin position="368"/>
        <end position="388"/>
    </location>
</feature>
<feature type="transmembrane region" description="Helical" evidence="2">
    <location>
        <begin position="149"/>
        <end position="167"/>
    </location>
</feature>
<reference evidence="3 4" key="1">
    <citation type="submission" date="2021-01" db="EMBL/GenBank/DDBJ databases">
        <title>WGS of actinomycetes isolated from Thailand.</title>
        <authorList>
            <person name="Thawai C."/>
        </authorList>
    </citation>
    <scope>NUCLEOTIDE SEQUENCE [LARGE SCALE GENOMIC DNA]</scope>
    <source>
        <strain evidence="3 4">CH9-7</strain>
    </source>
</reference>
<feature type="transmembrane region" description="Helical" evidence="2">
    <location>
        <begin position="323"/>
        <end position="341"/>
    </location>
</feature>
<dbReference type="RefSeq" id="WP_201802446.1">
    <property type="nucleotide sequence ID" value="NZ_JAERRI010000004.1"/>
</dbReference>
<organism evidence="3 4">
    <name type="scientific">Streptomyces siderophoricus</name>
    <dbReference type="NCBI Taxonomy" id="2802281"/>
    <lineage>
        <taxon>Bacteria</taxon>
        <taxon>Bacillati</taxon>
        <taxon>Actinomycetota</taxon>
        <taxon>Actinomycetes</taxon>
        <taxon>Kitasatosporales</taxon>
        <taxon>Streptomycetaceae</taxon>
        <taxon>Streptomyces</taxon>
    </lineage>
</organism>
<feature type="transmembrane region" description="Helical" evidence="2">
    <location>
        <begin position="258"/>
        <end position="277"/>
    </location>
</feature>
<feature type="transmembrane region" description="Helical" evidence="2">
    <location>
        <begin position="394"/>
        <end position="417"/>
    </location>
</feature>
<feature type="transmembrane region" description="Helical" evidence="2">
    <location>
        <begin position="173"/>
        <end position="196"/>
    </location>
</feature>
<feature type="transmembrane region" description="Helical" evidence="2">
    <location>
        <begin position="97"/>
        <end position="117"/>
    </location>
</feature>
<dbReference type="Proteomes" id="UP000629371">
    <property type="component" value="Unassembled WGS sequence"/>
</dbReference>
<evidence type="ECO:0008006" key="5">
    <source>
        <dbReference type="Google" id="ProtNLM"/>
    </source>
</evidence>
<feature type="transmembrane region" description="Helical" evidence="2">
    <location>
        <begin position="231"/>
        <end position="252"/>
    </location>
</feature>
<feature type="transmembrane region" description="Helical" evidence="2">
    <location>
        <begin position="284"/>
        <end position="303"/>
    </location>
</feature>
<evidence type="ECO:0000313" key="4">
    <source>
        <dbReference type="Proteomes" id="UP000629371"/>
    </source>
</evidence>
<accession>A0ABS1MP46</accession>